<sequence length="210" mass="23493">MCPIGYLFTATVNNSKPEILEVGLGNRNCQESVCSTITGTFKADEKNYISAELYMCMDKSLCDKNINGTDSFNDVINFVAISFVDPMYMGNIPNFKEEFTKEGAGMSKATYDKLRGPTKVTCCDEDLCNGDAEKIFKKSGNTEPERPENDNSTKTERENSDVPKKEDSNRPKKEDSNKPKKGNSNESEITKYSVESVMSIIFLSLFLMIK</sequence>
<evidence type="ECO:0000313" key="3">
    <source>
        <dbReference type="WBParaSite" id="SPAL_0000610700.1"/>
    </source>
</evidence>
<protein>
    <submittedName>
        <fullName evidence="3">Uncharacterized protein</fullName>
    </submittedName>
</protein>
<reference evidence="3" key="1">
    <citation type="submission" date="2017-02" db="UniProtKB">
        <authorList>
            <consortium name="WormBaseParasite"/>
        </authorList>
    </citation>
    <scope>IDENTIFICATION</scope>
</reference>
<dbReference type="AlphaFoldDB" id="A0A0N5BJI1"/>
<proteinExistence type="predicted"/>
<name>A0A0N5BJI1_STREA</name>
<feature type="compositionally biased region" description="Basic and acidic residues" evidence="1">
    <location>
        <begin position="143"/>
        <end position="178"/>
    </location>
</feature>
<evidence type="ECO:0000313" key="2">
    <source>
        <dbReference type="Proteomes" id="UP000046392"/>
    </source>
</evidence>
<dbReference type="WBParaSite" id="SPAL_0000610700.1">
    <property type="protein sequence ID" value="SPAL_0000610700.1"/>
    <property type="gene ID" value="SPAL_0000610700"/>
</dbReference>
<organism evidence="2 3">
    <name type="scientific">Strongyloides papillosus</name>
    <name type="common">Intestinal threadworm</name>
    <dbReference type="NCBI Taxonomy" id="174720"/>
    <lineage>
        <taxon>Eukaryota</taxon>
        <taxon>Metazoa</taxon>
        <taxon>Ecdysozoa</taxon>
        <taxon>Nematoda</taxon>
        <taxon>Chromadorea</taxon>
        <taxon>Rhabditida</taxon>
        <taxon>Tylenchina</taxon>
        <taxon>Panagrolaimomorpha</taxon>
        <taxon>Strongyloidoidea</taxon>
        <taxon>Strongyloididae</taxon>
        <taxon>Strongyloides</taxon>
    </lineage>
</organism>
<evidence type="ECO:0000256" key="1">
    <source>
        <dbReference type="SAM" id="MobiDB-lite"/>
    </source>
</evidence>
<feature type="region of interest" description="Disordered" evidence="1">
    <location>
        <begin position="137"/>
        <end position="190"/>
    </location>
</feature>
<dbReference type="Proteomes" id="UP000046392">
    <property type="component" value="Unplaced"/>
</dbReference>
<keyword evidence="2" id="KW-1185">Reference proteome</keyword>
<accession>A0A0N5BJI1</accession>